<proteinExistence type="predicted"/>
<evidence type="ECO:0000256" key="2">
    <source>
        <dbReference type="ARBA" id="ARBA00022723"/>
    </source>
</evidence>
<dbReference type="SUPFAM" id="SSF53187">
    <property type="entry name" value="Zn-dependent exopeptidases"/>
    <property type="match status" value="1"/>
</dbReference>
<evidence type="ECO:0000313" key="5">
    <source>
        <dbReference type="EMBL" id="SIS77590.1"/>
    </source>
</evidence>
<evidence type="ECO:0000259" key="4">
    <source>
        <dbReference type="Pfam" id="PF07687"/>
    </source>
</evidence>
<dbReference type="GO" id="GO:0006508">
    <property type="term" value="P:proteolysis"/>
    <property type="evidence" value="ECO:0007669"/>
    <property type="project" value="UniProtKB-KW"/>
</dbReference>
<keyword evidence="1" id="KW-0645">Protease</keyword>
<dbReference type="Gene3D" id="3.40.630.10">
    <property type="entry name" value="Zn peptidases"/>
    <property type="match status" value="1"/>
</dbReference>
<keyword evidence="6" id="KW-1185">Reference proteome</keyword>
<dbReference type="InterPro" id="IPR002933">
    <property type="entry name" value="Peptidase_M20"/>
</dbReference>
<dbReference type="Proteomes" id="UP000186684">
    <property type="component" value="Unassembled WGS sequence"/>
</dbReference>
<dbReference type="GO" id="GO:0046872">
    <property type="term" value="F:metal ion binding"/>
    <property type="evidence" value="ECO:0007669"/>
    <property type="project" value="UniProtKB-KW"/>
</dbReference>
<evidence type="ECO:0000313" key="6">
    <source>
        <dbReference type="Proteomes" id="UP000186684"/>
    </source>
</evidence>
<reference evidence="6" key="1">
    <citation type="submission" date="2017-01" db="EMBL/GenBank/DDBJ databases">
        <authorList>
            <person name="Varghese N."/>
            <person name="Submissions S."/>
        </authorList>
    </citation>
    <scope>NUCLEOTIDE SEQUENCE [LARGE SCALE GENOMIC DNA]</scope>
    <source>
        <strain evidence="6">DSM 29430</strain>
    </source>
</reference>
<dbReference type="EMBL" id="FTOQ01000003">
    <property type="protein sequence ID" value="SIS77590.1"/>
    <property type="molecule type" value="Genomic_DNA"/>
</dbReference>
<dbReference type="GO" id="GO:0008233">
    <property type="term" value="F:peptidase activity"/>
    <property type="evidence" value="ECO:0007669"/>
    <property type="project" value="UniProtKB-KW"/>
</dbReference>
<keyword evidence="2" id="KW-0479">Metal-binding</keyword>
<feature type="domain" description="Peptidase M20 dimerisation" evidence="4">
    <location>
        <begin position="220"/>
        <end position="367"/>
    </location>
</feature>
<dbReference type="PANTHER" id="PTHR43270:SF12">
    <property type="entry name" value="SUCCINYL-DIAMINOPIMELATE DESUCCINYLASE"/>
    <property type="match status" value="1"/>
</dbReference>
<dbReference type="Gene3D" id="3.30.70.360">
    <property type="match status" value="1"/>
</dbReference>
<dbReference type="STRING" id="633194.SAMN05421759_103178"/>
<protein>
    <submittedName>
        <fullName evidence="5">Acetylornithine deacetylase/Succinyl-diaminopimelate desuccinylase</fullName>
    </submittedName>
</protein>
<sequence>MIPSAQIMDGAPRMSLDAVLSRIDTDLDAALDRLFDLLKIQSISTDPAYKADCAKAADWLVADLAAIGFAAEKRDTPGHPMVVAQHDGPGPHLLFYGHYDVQPVDPLELWHRDPFDPAIEETPDGKVIRARGASDDKGQLMTFIEACRAYMAEAGTLPCKITIFLEGEEESGSPSLVPFMREHADELTADLALICDTSMAAPGLPSIATQLRGMVKDEFTLKGPKMDLHSGLYGGPALNPLREISKIIASFHDETGRVAVEGFYDGVPDLDEELRRQWAEAGFDEGAFLGRIGMSQPHGEDGFTAVEQIWARPTLEINGLWGGYQGAGTKTVIPAEAHCKITCRLVGDQDPAHIRACLRAHVEARLSADAEIVWEKAGDGAPASVMDTSRPEFETARQALSDEWHTEAVFAGMGGSIPIAGLFKTILGMEAMLIGFAKDDDAIHSPNEKYDVASFHKGARSWARILDAMKTV</sequence>
<evidence type="ECO:0000256" key="1">
    <source>
        <dbReference type="ARBA" id="ARBA00022670"/>
    </source>
</evidence>
<keyword evidence="3" id="KW-0378">Hydrolase</keyword>
<dbReference type="NCBIfam" id="NF006579">
    <property type="entry name" value="PRK09104.1"/>
    <property type="match status" value="1"/>
</dbReference>
<evidence type="ECO:0000256" key="3">
    <source>
        <dbReference type="ARBA" id="ARBA00022801"/>
    </source>
</evidence>
<organism evidence="5 6">
    <name type="scientific">Roseivivax lentus</name>
    <dbReference type="NCBI Taxonomy" id="633194"/>
    <lineage>
        <taxon>Bacteria</taxon>
        <taxon>Pseudomonadati</taxon>
        <taxon>Pseudomonadota</taxon>
        <taxon>Alphaproteobacteria</taxon>
        <taxon>Rhodobacterales</taxon>
        <taxon>Roseobacteraceae</taxon>
        <taxon>Roseivivax</taxon>
    </lineage>
</organism>
<name>A0A1N7LUT2_9RHOB</name>
<dbReference type="NCBIfam" id="NF006053">
    <property type="entry name" value="PRK08201.1"/>
    <property type="match status" value="1"/>
</dbReference>
<gene>
    <name evidence="5" type="ORF">SAMN05421759_103178</name>
</gene>
<dbReference type="InterPro" id="IPR011650">
    <property type="entry name" value="Peptidase_M20_dimer"/>
</dbReference>
<dbReference type="AlphaFoldDB" id="A0A1N7LUT2"/>
<dbReference type="Pfam" id="PF01546">
    <property type="entry name" value="Peptidase_M20"/>
    <property type="match status" value="1"/>
</dbReference>
<dbReference type="InterPro" id="IPR051458">
    <property type="entry name" value="Cyt/Met_Dipeptidase"/>
</dbReference>
<accession>A0A1N7LUT2</accession>
<dbReference type="Pfam" id="PF07687">
    <property type="entry name" value="M20_dimer"/>
    <property type="match status" value="1"/>
</dbReference>
<dbReference type="PANTHER" id="PTHR43270">
    <property type="entry name" value="BETA-ALA-HIS DIPEPTIDASE"/>
    <property type="match status" value="1"/>
</dbReference>